<comment type="catalytic activity">
    <reaction evidence="4">
        <text>3',5'-cyclic UMP + H2O = UMP + H(+)</text>
        <dbReference type="Rhea" id="RHEA:70575"/>
        <dbReference type="ChEBI" id="CHEBI:15377"/>
        <dbReference type="ChEBI" id="CHEBI:15378"/>
        <dbReference type="ChEBI" id="CHEBI:57865"/>
        <dbReference type="ChEBI" id="CHEBI:184387"/>
    </reaction>
    <physiologicalReaction direction="left-to-right" evidence="4">
        <dbReference type="Rhea" id="RHEA:70576"/>
    </physiologicalReaction>
</comment>
<evidence type="ECO:0000256" key="4">
    <source>
        <dbReference type="ARBA" id="ARBA00048505"/>
    </source>
</evidence>
<dbReference type="NCBIfam" id="NF001911">
    <property type="entry name" value="PRK00685.1"/>
    <property type="match status" value="1"/>
</dbReference>
<proteinExistence type="inferred from homology"/>
<dbReference type="Proteomes" id="UP000295636">
    <property type="component" value="Unassembled WGS sequence"/>
</dbReference>
<comment type="caution">
    <text evidence="7">The sequence shown here is derived from an EMBL/GenBank/DDBJ whole genome shotgun (WGS) entry which is preliminary data.</text>
</comment>
<keyword evidence="8" id="KW-1185">Reference proteome</keyword>
<dbReference type="GO" id="GO:0016787">
    <property type="term" value="F:hydrolase activity"/>
    <property type="evidence" value="ECO:0007669"/>
    <property type="project" value="UniProtKB-UniRule"/>
</dbReference>
<dbReference type="PANTHER" id="PTHR43546:SF3">
    <property type="entry name" value="UPF0173 METAL-DEPENDENT HYDROLASE MJ1163"/>
    <property type="match status" value="1"/>
</dbReference>
<comment type="similarity">
    <text evidence="5">Belongs to the UPF0173 family.</text>
</comment>
<dbReference type="InterPro" id="IPR001279">
    <property type="entry name" value="Metallo-B-lactamas"/>
</dbReference>
<keyword evidence="1 5" id="KW-0378">Hydrolase</keyword>
<dbReference type="RefSeq" id="WP_133224801.1">
    <property type="nucleotide sequence ID" value="NZ_SMRT01000001.1"/>
</dbReference>
<dbReference type="HAMAP" id="MF_00457">
    <property type="entry name" value="UPF0173"/>
    <property type="match status" value="1"/>
</dbReference>
<name>A0A4R5KVT1_9BACL</name>
<dbReference type="AlphaFoldDB" id="A0A4R5KVT1"/>
<organism evidence="7 8">
    <name type="scientific">Paenibacillus piri</name>
    <dbReference type="NCBI Taxonomy" id="2547395"/>
    <lineage>
        <taxon>Bacteria</taxon>
        <taxon>Bacillati</taxon>
        <taxon>Bacillota</taxon>
        <taxon>Bacilli</taxon>
        <taxon>Bacillales</taxon>
        <taxon>Paenibacillaceae</taxon>
        <taxon>Paenibacillus</taxon>
    </lineage>
</organism>
<evidence type="ECO:0000256" key="5">
    <source>
        <dbReference type="HAMAP-Rule" id="MF_00457"/>
    </source>
</evidence>
<dbReference type="InterPro" id="IPR036866">
    <property type="entry name" value="RibonucZ/Hydroxyglut_hydro"/>
</dbReference>
<evidence type="ECO:0000313" key="7">
    <source>
        <dbReference type="EMBL" id="TDG00110.1"/>
    </source>
</evidence>
<dbReference type="OrthoDB" id="9789133at2"/>
<dbReference type="PANTHER" id="PTHR43546">
    <property type="entry name" value="UPF0173 METAL-DEPENDENT HYDROLASE MJ1163-RELATED"/>
    <property type="match status" value="1"/>
</dbReference>
<evidence type="ECO:0000313" key="8">
    <source>
        <dbReference type="Proteomes" id="UP000295636"/>
    </source>
</evidence>
<comment type="function">
    <text evidence="3">Counteracts the endogenous Pycsar antiviral defense system. Phosphodiesterase that enables metal-dependent hydrolysis of host cyclic nucleotide Pycsar defense signals such as cCMP and cUMP.</text>
</comment>
<gene>
    <name evidence="7" type="ORF">E1757_00185</name>
</gene>
<reference evidence="7 8" key="1">
    <citation type="submission" date="2019-03" db="EMBL/GenBank/DDBJ databases">
        <title>This is whole genome sequence of Paenibacillus sp MS74 strain.</title>
        <authorList>
            <person name="Trinh H.N."/>
        </authorList>
    </citation>
    <scope>NUCLEOTIDE SEQUENCE [LARGE SCALE GENOMIC DNA]</scope>
    <source>
        <strain evidence="7 8">MS74</strain>
    </source>
</reference>
<dbReference type="InterPro" id="IPR050114">
    <property type="entry name" value="UPF0173_UPF0282_UlaG_hydrolase"/>
</dbReference>
<dbReference type="SUPFAM" id="SSF56281">
    <property type="entry name" value="Metallo-hydrolase/oxidoreductase"/>
    <property type="match status" value="1"/>
</dbReference>
<comment type="catalytic activity">
    <reaction evidence="2">
        <text>3',5'-cyclic CMP + H2O = CMP + H(+)</text>
        <dbReference type="Rhea" id="RHEA:72675"/>
        <dbReference type="ChEBI" id="CHEBI:15377"/>
        <dbReference type="ChEBI" id="CHEBI:15378"/>
        <dbReference type="ChEBI" id="CHEBI:58003"/>
        <dbReference type="ChEBI" id="CHEBI:60377"/>
    </reaction>
    <physiologicalReaction direction="left-to-right" evidence="2">
        <dbReference type="Rhea" id="RHEA:72676"/>
    </physiologicalReaction>
</comment>
<dbReference type="Pfam" id="PF13483">
    <property type="entry name" value="Lactamase_B_3"/>
    <property type="match status" value="1"/>
</dbReference>
<dbReference type="EMBL" id="SMRT01000001">
    <property type="protein sequence ID" value="TDG00110.1"/>
    <property type="molecule type" value="Genomic_DNA"/>
</dbReference>
<dbReference type="SMART" id="SM00849">
    <property type="entry name" value="Lactamase_B"/>
    <property type="match status" value="1"/>
</dbReference>
<dbReference type="InterPro" id="IPR022877">
    <property type="entry name" value="UPF0173"/>
</dbReference>
<protein>
    <recommendedName>
        <fullName evidence="5">UPF0173 metal-dependent hydrolase E1757_00185</fullName>
    </recommendedName>
</protein>
<evidence type="ECO:0000256" key="3">
    <source>
        <dbReference type="ARBA" id="ARBA00034301"/>
    </source>
</evidence>
<accession>A0A4R5KVT1</accession>
<evidence type="ECO:0000256" key="1">
    <source>
        <dbReference type="ARBA" id="ARBA00022801"/>
    </source>
</evidence>
<feature type="domain" description="Metallo-beta-lactamase" evidence="6">
    <location>
        <begin position="7"/>
        <end position="193"/>
    </location>
</feature>
<dbReference type="Gene3D" id="3.60.15.10">
    <property type="entry name" value="Ribonuclease Z/Hydroxyacylglutathione hydrolase-like"/>
    <property type="match status" value="1"/>
</dbReference>
<sequence>MKLIYHGHSCVQITEGSQSVVIDPFLNGNPVAVTKAEHIQAQYILLTHGHGDHIADAETIARANDATIIATYELATYFSWKGLKTIGVNIGGTVDLGFAKAKMVQAFHSSGMVIEEEQKIVYMGMPGGYLLTWNDITLLHAGDTSLFGDMKIIGELNRIDYALLPIGDLLTMGPADALIAAEWLRAKAVIPIHHSTFPMIAQDAAAFAGQLKAKGIAGFPMKPGEEIPLARL</sequence>
<evidence type="ECO:0000259" key="6">
    <source>
        <dbReference type="SMART" id="SM00849"/>
    </source>
</evidence>
<evidence type="ECO:0000256" key="2">
    <source>
        <dbReference type="ARBA" id="ARBA00034221"/>
    </source>
</evidence>
<dbReference type="CDD" id="cd06262">
    <property type="entry name" value="metallo-hydrolase-like_MBL-fold"/>
    <property type="match status" value="1"/>
</dbReference>